<comment type="caution">
    <text evidence="12">The sequence shown here is derived from an EMBL/GenBank/DDBJ whole genome shotgun (WGS) entry which is preliminary data.</text>
</comment>
<evidence type="ECO:0000256" key="8">
    <source>
        <dbReference type="PROSITE-ProRule" id="PRU01215"/>
    </source>
</evidence>
<proteinExistence type="inferred from homology"/>
<evidence type="ECO:0000313" key="12">
    <source>
        <dbReference type="EMBL" id="KAL1585596.1"/>
    </source>
</evidence>
<evidence type="ECO:0000256" key="1">
    <source>
        <dbReference type="ARBA" id="ARBA00002343"/>
    </source>
</evidence>
<evidence type="ECO:0000256" key="5">
    <source>
        <dbReference type="ARBA" id="ARBA00022723"/>
    </source>
</evidence>
<dbReference type="SMART" id="SM00667">
    <property type="entry name" value="LisH"/>
    <property type="match status" value="1"/>
</dbReference>
<feature type="coiled-coil region" evidence="9">
    <location>
        <begin position="63"/>
        <end position="93"/>
    </location>
</feature>
<keyword evidence="4" id="KW-0963">Cytoplasm</keyword>
<evidence type="ECO:0008006" key="14">
    <source>
        <dbReference type="Google" id="ProtNLM"/>
    </source>
</evidence>
<dbReference type="InterPro" id="IPR044063">
    <property type="entry name" value="ZF_RING_GID"/>
</dbReference>
<dbReference type="GO" id="GO:0034657">
    <property type="term" value="C:GID complex"/>
    <property type="evidence" value="ECO:0007669"/>
    <property type="project" value="TreeGrafter"/>
</dbReference>
<evidence type="ECO:0000256" key="2">
    <source>
        <dbReference type="ARBA" id="ARBA00004496"/>
    </source>
</evidence>
<organism evidence="12 13">
    <name type="scientific">Cladosporium halotolerans</name>
    <dbReference type="NCBI Taxonomy" id="1052096"/>
    <lineage>
        <taxon>Eukaryota</taxon>
        <taxon>Fungi</taxon>
        <taxon>Dikarya</taxon>
        <taxon>Ascomycota</taxon>
        <taxon>Pezizomycotina</taxon>
        <taxon>Dothideomycetes</taxon>
        <taxon>Dothideomycetidae</taxon>
        <taxon>Cladosporiales</taxon>
        <taxon>Cladosporiaceae</taxon>
        <taxon>Cladosporium</taxon>
    </lineage>
</organism>
<gene>
    <name evidence="12" type="ORF">WHR41_05985</name>
</gene>
<dbReference type="GO" id="GO:0043161">
    <property type="term" value="P:proteasome-mediated ubiquitin-dependent protein catabolic process"/>
    <property type="evidence" value="ECO:0007669"/>
    <property type="project" value="InterPro"/>
</dbReference>
<dbReference type="AlphaFoldDB" id="A0AB34KPB5"/>
<evidence type="ECO:0000256" key="7">
    <source>
        <dbReference type="ARBA" id="ARBA00022833"/>
    </source>
</evidence>
<dbReference type="Proteomes" id="UP000803884">
    <property type="component" value="Unassembled WGS sequence"/>
</dbReference>
<dbReference type="SMART" id="SM00668">
    <property type="entry name" value="CTLH"/>
    <property type="match status" value="1"/>
</dbReference>
<keyword evidence="13" id="KW-1185">Reference proteome</keyword>
<feature type="domain" description="CTLH" evidence="10">
    <location>
        <begin position="157"/>
        <end position="214"/>
    </location>
</feature>
<dbReference type="PROSITE" id="PS51867">
    <property type="entry name" value="ZF_RING_GID"/>
    <property type="match status" value="1"/>
</dbReference>
<dbReference type="GO" id="GO:0005737">
    <property type="term" value="C:cytoplasm"/>
    <property type="evidence" value="ECO:0007669"/>
    <property type="project" value="UniProtKB-SubCell"/>
</dbReference>
<dbReference type="PANTHER" id="PTHR12170">
    <property type="entry name" value="MACROPHAGE ERYTHROBLAST ATTACHER-RELATED"/>
    <property type="match status" value="1"/>
</dbReference>
<dbReference type="Pfam" id="PF10607">
    <property type="entry name" value="CTLH"/>
    <property type="match status" value="1"/>
</dbReference>
<dbReference type="InterPro" id="IPR045098">
    <property type="entry name" value="Fyv10_fam"/>
</dbReference>
<keyword evidence="9" id="KW-0175">Coiled coil</keyword>
<keyword evidence="6 8" id="KW-0863">Zinc-finger</keyword>
<comment type="function">
    <text evidence="1">Involved in the proteasome-dependent degradation of fructose-1,6-bisphosphatase.</text>
</comment>
<dbReference type="SMART" id="SM00757">
    <property type="entry name" value="CRA"/>
    <property type="match status" value="1"/>
</dbReference>
<keyword evidence="5" id="KW-0479">Metal-binding</keyword>
<evidence type="ECO:0000256" key="3">
    <source>
        <dbReference type="ARBA" id="ARBA00010615"/>
    </source>
</evidence>
<dbReference type="EMBL" id="JAAQHG020000018">
    <property type="protein sequence ID" value="KAL1585596.1"/>
    <property type="molecule type" value="Genomic_DNA"/>
</dbReference>
<dbReference type="PANTHER" id="PTHR12170:SF2">
    <property type="entry name" value="E3 UBIQUITIN-PROTEIN TRANSFERASE MAEA"/>
    <property type="match status" value="1"/>
</dbReference>
<dbReference type="PROSITE" id="PS50896">
    <property type="entry name" value="LISH"/>
    <property type="match status" value="1"/>
</dbReference>
<sequence>MAEHSVSKMDPDSHLLLEQPLLRLPHELLKKNLKSAQRAIEPVNKNITSAIQSSTKQNPAETLASLDATLQKAQNLKRKLEALHTEEQALHSQQKARIQHLQTLHEIPSLGDVAYDRWAHVRLDRLLVDYLLRQGYTQSAKELAEENKLGDLVDVGVFEEAGRIEQALRKGEVKDALTWCGENKNALKKINSELELELRLQQFIELARSGDIDKLVDAIVHARKHLAGDQSSKFGLQAGGLMAYPPDTFVEPYQTLYSQERYPHLADLFVQTHHNLFSLPPTPLLHIALSAGLSALKTPACHSQHALSVTANTGAPVCPICSTELNELAKNVPYAHHTTSSMEDDPVVLPNGRVFGRERLQLLNEKLGTKKGWYRDPTKLGENDVEWEEGSIRKVFIS</sequence>
<evidence type="ECO:0000256" key="4">
    <source>
        <dbReference type="ARBA" id="ARBA00022490"/>
    </source>
</evidence>
<dbReference type="GO" id="GO:0005634">
    <property type="term" value="C:nucleus"/>
    <property type="evidence" value="ECO:0007669"/>
    <property type="project" value="TreeGrafter"/>
</dbReference>
<comment type="subcellular location">
    <subcellularLocation>
        <location evidence="2">Cytoplasm</location>
    </subcellularLocation>
</comment>
<evidence type="ECO:0000259" key="11">
    <source>
        <dbReference type="PROSITE" id="PS51867"/>
    </source>
</evidence>
<dbReference type="GO" id="GO:0061630">
    <property type="term" value="F:ubiquitin protein ligase activity"/>
    <property type="evidence" value="ECO:0007669"/>
    <property type="project" value="InterPro"/>
</dbReference>
<name>A0AB34KPB5_9PEZI</name>
<evidence type="ECO:0000313" key="13">
    <source>
        <dbReference type="Proteomes" id="UP000803884"/>
    </source>
</evidence>
<dbReference type="GO" id="GO:0008270">
    <property type="term" value="F:zinc ion binding"/>
    <property type="evidence" value="ECO:0007669"/>
    <property type="project" value="UniProtKB-KW"/>
</dbReference>
<protein>
    <recommendedName>
        <fullName evidence="14">Protein FYV10</fullName>
    </recommendedName>
</protein>
<dbReference type="InterPro" id="IPR013144">
    <property type="entry name" value="CRA_dom"/>
</dbReference>
<dbReference type="GeneID" id="96007428"/>
<feature type="domain" description="RING-Gid-type" evidence="11">
    <location>
        <begin position="318"/>
        <end position="379"/>
    </location>
</feature>
<accession>A0AB34KPB5</accession>
<dbReference type="InterPro" id="IPR024964">
    <property type="entry name" value="CTLH/CRA"/>
</dbReference>
<dbReference type="RefSeq" id="XP_069228702.1">
    <property type="nucleotide sequence ID" value="XM_069374590.1"/>
</dbReference>
<dbReference type="InterPro" id="IPR006595">
    <property type="entry name" value="CTLH_C"/>
</dbReference>
<evidence type="ECO:0000256" key="6">
    <source>
        <dbReference type="ARBA" id="ARBA00022771"/>
    </source>
</evidence>
<feature type="zinc finger region" description="RING-Gid-type" evidence="8">
    <location>
        <begin position="318"/>
        <end position="379"/>
    </location>
</feature>
<dbReference type="InterPro" id="IPR006594">
    <property type="entry name" value="LisH"/>
</dbReference>
<reference evidence="12 13" key="1">
    <citation type="journal article" date="2020" name="Microbiol. Resour. Announc.">
        <title>Draft Genome Sequence of a Cladosporium Species Isolated from the Mesophotic Ascidian Didemnum maculosum.</title>
        <authorList>
            <person name="Gioti A."/>
            <person name="Siaperas R."/>
            <person name="Nikolaivits E."/>
            <person name="Le Goff G."/>
            <person name="Ouazzani J."/>
            <person name="Kotoulas G."/>
            <person name="Topakas E."/>
        </authorList>
    </citation>
    <scope>NUCLEOTIDE SEQUENCE [LARGE SCALE GENOMIC DNA]</scope>
    <source>
        <strain evidence="12 13">TM138-S3</strain>
    </source>
</reference>
<evidence type="ECO:0000256" key="9">
    <source>
        <dbReference type="SAM" id="Coils"/>
    </source>
</evidence>
<keyword evidence="7" id="KW-0862">Zinc</keyword>
<comment type="similarity">
    <text evidence="3">Belongs to the FYV10 family.</text>
</comment>
<dbReference type="PROSITE" id="PS50897">
    <property type="entry name" value="CTLH"/>
    <property type="match status" value="1"/>
</dbReference>
<evidence type="ECO:0000259" key="10">
    <source>
        <dbReference type="PROSITE" id="PS50897"/>
    </source>
</evidence>